<dbReference type="SMART" id="SM00868">
    <property type="entry name" value="zf-AD"/>
    <property type="match status" value="1"/>
</dbReference>
<dbReference type="SUPFAM" id="SSF57667">
    <property type="entry name" value="beta-beta-alpha zinc fingers"/>
    <property type="match status" value="5"/>
</dbReference>
<evidence type="ECO:0000256" key="3">
    <source>
        <dbReference type="ARBA" id="ARBA00022723"/>
    </source>
</evidence>
<dbReference type="GO" id="GO:0008270">
    <property type="term" value="F:zinc ion binding"/>
    <property type="evidence" value="ECO:0007669"/>
    <property type="project" value="UniProtKB-UniRule"/>
</dbReference>
<dbReference type="InterPro" id="IPR013087">
    <property type="entry name" value="Znf_C2H2_type"/>
</dbReference>
<dbReference type="GO" id="GO:0045595">
    <property type="term" value="P:regulation of cell differentiation"/>
    <property type="evidence" value="ECO:0007669"/>
    <property type="project" value="UniProtKB-ARBA"/>
</dbReference>
<dbReference type="InterPro" id="IPR012934">
    <property type="entry name" value="Znf_AD"/>
</dbReference>
<comment type="similarity">
    <text evidence="2">Belongs to the krueppel C2H2-type zinc-finger protein family.</text>
</comment>
<name>A0A8K0D0K2_IGNLU</name>
<feature type="domain" description="C2H2-type" evidence="14">
    <location>
        <begin position="409"/>
        <end position="436"/>
    </location>
</feature>
<evidence type="ECO:0000256" key="1">
    <source>
        <dbReference type="ARBA" id="ARBA00004123"/>
    </source>
</evidence>
<evidence type="ECO:0000256" key="13">
    <source>
        <dbReference type="PROSITE-ProRule" id="PRU01263"/>
    </source>
</evidence>
<comment type="caution">
    <text evidence="16">The sequence shown here is derived from an EMBL/GenBank/DDBJ whole genome shotgun (WGS) entry which is preliminary data.</text>
</comment>
<sequence>MEIYKDYEDISIKEVCRICLTKDVKLFFFSEIHNLVEMLEIISIQLTSDEQAPDNLICDNCVTQLNRIYEFKQQVMRSFEIGRWLMKQHSNEQKEPQSVNEANQCNNTVISESIKIDIVNPDGLPSIESDEEYLPMKTRRKLRLRVSTINTDPSAVSLKTKDIKTKPRTPRKKLSNVELSCDVCQRKCPTANALMRHKKVHKETKDYVCTKCGKAFKQSQTLADHMKRHYDLKKYACEICGKRFYKQYNVTMHMRMHTGEKPYKCSDCDKAFTRPLLLRNHIKQRHTNDKKYVCQMCGKGFIDGWQLKIHVRTHTGEKPHKCPYCDMAFAVSSSLHSHIRYKHTFEKNFICNVCAKAFTAKHTLDDHMRTHTGEKKPPRHECSVCGKKCDSTSTLKYHMRAIHTGEKPFPCEVCDKRFVRKQHLTAHMRNHTGEKPYVCPYCGRAFSASSSFSIHKRTHTGERPFVCAVCGLTFIQSAGLKQHMRTHGQQ</sequence>
<protein>
    <submittedName>
        <fullName evidence="16">Uncharacterized protein</fullName>
    </submittedName>
</protein>
<keyword evidence="7" id="KW-0805">Transcription regulation</keyword>
<dbReference type="InterPro" id="IPR036236">
    <property type="entry name" value="Znf_C2H2_sf"/>
</dbReference>
<dbReference type="PROSITE" id="PS00028">
    <property type="entry name" value="ZINC_FINGER_C2H2_1"/>
    <property type="match status" value="10"/>
</dbReference>
<keyword evidence="5 12" id="KW-0863">Zinc-finger</keyword>
<dbReference type="FunFam" id="3.30.160.60:FF:000180">
    <property type="entry name" value="Zinc finger protein 689"/>
    <property type="match status" value="1"/>
</dbReference>
<evidence type="ECO:0000256" key="8">
    <source>
        <dbReference type="ARBA" id="ARBA00023125"/>
    </source>
</evidence>
<feature type="domain" description="C2H2-type" evidence="14">
    <location>
        <begin position="465"/>
        <end position="490"/>
    </location>
</feature>
<keyword evidence="3 13" id="KW-0479">Metal-binding</keyword>
<evidence type="ECO:0000256" key="12">
    <source>
        <dbReference type="PROSITE-ProRule" id="PRU00042"/>
    </source>
</evidence>
<dbReference type="PROSITE" id="PS50157">
    <property type="entry name" value="ZINC_FINGER_C2H2_2"/>
    <property type="match status" value="11"/>
</dbReference>
<evidence type="ECO:0000256" key="9">
    <source>
        <dbReference type="ARBA" id="ARBA00023163"/>
    </source>
</evidence>
<dbReference type="Proteomes" id="UP000801492">
    <property type="component" value="Unassembled WGS sequence"/>
</dbReference>
<evidence type="ECO:0000256" key="7">
    <source>
        <dbReference type="ARBA" id="ARBA00023015"/>
    </source>
</evidence>
<dbReference type="FunFam" id="3.30.160.60:FF:000303">
    <property type="entry name" value="Zinc finger protein 41"/>
    <property type="match status" value="1"/>
</dbReference>
<feature type="binding site" evidence="13">
    <location>
        <position position="61"/>
    </location>
    <ligand>
        <name>Zn(2+)</name>
        <dbReference type="ChEBI" id="CHEBI:29105"/>
    </ligand>
</feature>
<feature type="domain" description="C2H2-type" evidence="14">
    <location>
        <begin position="292"/>
        <end position="319"/>
    </location>
</feature>
<evidence type="ECO:0000256" key="10">
    <source>
        <dbReference type="ARBA" id="ARBA00023242"/>
    </source>
</evidence>
<evidence type="ECO:0000256" key="5">
    <source>
        <dbReference type="ARBA" id="ARBA00022771"/>
    </source>
</evidence>
<dbReference type="FunFam" id="3.30.160.60:FF:000624">
    <property type="entry name" value="zinc finger protein 697"/>
    <property type="match status" value="1"/>
</dbReference>
<dbReference type="InterPro" id="IPR050527">
    <property type="entry name" value="Snail/Krueppel_Znf"/>
</dbReference>
<dbReference type="EMBL" id="VTPC01006436">
    <property type="protein sequence ID" value="KAF2894911.1"/>
    <property type="molecule type" value="Genomic_DNA"/>
</dbReference>
<evidence type="ECO:0000256" key="11">
    <source>
        <dbReference type="ARBA" id="ARBA00037948"/>
    </source>
</evidence>
<feature type="binding site" evidence="13">
    <location>
        <position position="16"/>
    </location>
    <ligand>
        <name>Zn(2+)</name>
        <dbReference type="ChEBI" id="CHEBI:29105"/>
    </ligand>
</feature>
<feature type="binding site" evidence="13">
    <location>
        <position position="19"/>
    </location>
    <ligand>
        <name>Zn(2+)</name>
        <dbReference type="ChEBI" id="CHEBI:29105"/>
    </ligand>
</feature>
<feature type="domain" description="C2H2-type" evidence="14">
    <location>
        <begin position="235"/>
        <end position="262"/>
    </location>
</feature>
<dbReference type="FunFam" id="3.30.160.60:FF:000145">
    <property type="entry name" value="Zinc finger protein 574"/>
    <property type="match status" value="1"/>
</dbReference>
<gene>
    <name evidence="16" type="ORF">ILUMI_11266</name>
</gene>
<dbReference type="PANTHER" id="PTHR24388:SF54">
    <property type="entry name" value="PROTEIN ESCARGOT"/>
    <property type="match status" value="1"/>
</dbReference>
<dbReference type="GO" id="GO:0000122">
    <property type="term" value="P:negative regulation of transcription by RNA polymerase II"/>
    <property type="evidence" value="ECO:0007669"/>
    <property type="project" value="UniProtKB-ARBA"/>
</dbReference>
<evidence type="ECO:0000259" key="14">
    <source>
        <dbReference type="PROSITE" id="PS50157"/>
    </source>
</evidence>
<evidence type="ECO:0000256" key="2">
    <source>
        <dbReference type="ARBA" id="ARBA00006991"/>
    </source>
</evidence>
<dbReference type="AlphaFoldDB" id="A0A8K0D0K2"/>
<dbReference type="SMART" id="SM00355">
    <property type="entry name" value="ZnF_C2H2"/>
    <property type="match status" value="11"/>
</dbReference>
<reference evidence="16" key="1">
    <citation type="submission" date="2019-08" db="EMBL/GenBank/DDBJ databases">
        <title>The genome of the North American firefly Photinus pyralis.</title>
        <authorList>
            <consortium name="Photinus pyralis genome working group"/>
            <person name="Fallon T.R."/>
            <person name="Sander Lower S.E."/>
            <person name="Weng J.-K."/>
        </authorList>
    </citation>
    <scope>NUCLEOTIDE SEQUENCE</scope>
    <source>
        <strain evidence="16">TRF0915ILg1</strain>
        <tissue evidence="16">Whole body</tissue>
    </source>
</reference>
<feature type="domain" description="ZAD" evidence="15">
    <location>
        <begin position="14"/>
        <end position="85"/>
    </location>
</feature>
<evidence type="ECO:0000259" key="15">
    <source>
        <dbReference type="PROSITE" id="PS51915"/>
    </source>
</evidence>
<dbReference type="SUPFAM" id="SSF57716">
    <property type="entry name" value="Glucocorticoid receptor-like (DNA-binding domain)"/>
    <property type="match status" value="1"/>
</dbReference>
<dbReference type="Pfam" id="PF07776">
    <property type="entry name" value="zf-AD"/>
    <property type="match status" value="1"/>
</dbReference>
<dbReference type="Gene3D" id="3.40.1800.20">
    <property type="match status" value="1"/>
</dbReference>
<evidence type="ECO:0000313" key="17">
    <source>
        <dbReference type="Proteomes" id="UP000801492"/>
    </source>
</evidence>
<keyword evidence="8" id="KW-0238">DNA-binding</keyword>
<feature type="binding site" evidence="13">
    <location>
        <position position="58"/>
    </location>
    <ligand>
        <name>Zn(2+)</name>
        <dbReference type="ChEBI" id="CHEBI:29105"/>
    </ligand>
</feature>
<proteinExistence type="inferred from homology"/>
<feature type="domain" description="C2H2-type" evidence="14">
    <location>
        <begin position="179"/>
        <end position="206"/>
    </location>
</feature>
<dbReference type="Pfam" id="PF00096">
    <property type="entry name" value="zf-C2H2"/>
    <property type="match status" value="10"/>
</dbReference>
<keyword evidence="17" id="KW-1185">Reference proteome</keyword>
<keyword evidence="10" id="KW-0539">Nucleus</keyword>
<dbReference type="FunFam" id="3.30.160.60:FF:001370">
    <property type="entry name" value="Zinc finger protein"/>
    <property type="match status" value="1"/>
</dbReference>
<dbReference type="FunFam" id="3.30.160.60:FF:000193">
    <property type="entry name" value="Zinc finger protein 300"/>
    <property type="match status" value="1"/>
</dbReference>
<dbReference type="FunFam" id="3.30.160.60:FF:001732">
    <property type="entry name" value="Zgc:162936"/>
    <property type="match status" value="1"/>
</dbReference>
<organism evidence="16 17">
    <name type="scientific">Ignelater luminosus</name>
    <name type="common">Cucubano</name>
    <name type="synonym">Pyrophorus luminosus</name>
    <dbReference type="NCBI Taxonomy" id="2038154"/>
    <lineage>
        <taxon>Eukaryota</taxon>
        <taxon>Metazoa</taxon>
        <taxon>Ecdysozoa</taxon>
        <taxon>Arthropoda</taxon>
        <taxon>Hexapoda</taxon>
        <taxon>Insecta</taxon>
        <taxon>Pterygota</taxon>
        <taxon>Neoptera</taxon>
        <taxon>Endopterygota</taxon>
        <taxon>Coleoptera</taxon>
        <taxon>Polyphaga</taxon>
        <taxon>Elateriformia</taxon>
        <taxon>Elateroidea</taxon>
        <taxon>Elateridae</taxon>
        <taxon>Agrypninae</taxon>
        <taxon>Pyrophorini</taxon>
        <taxon>Ignelater</taxon>
    </lineage>
</organism>
<feature type="domain" description="C2H2-type" evidence="14">
    <location>
        <begin position="437"/>
        <end position="464"/>
    </location>
</feature>
<dbReference type="GO" id="GO:0000978">
    <property type="term" value="F:RNA polymerase II cis-regulatory region sequence-specific DNA binding"/>
    <property type="evidence" value="ECO:0007669"/>
    <property type="project" value="TreeGrafter"/>
</dbReference>
<accession>A0A8K0D0K2</accession>
<evidence type="ECO:0000313" key="16">
    <source>
        <dbReference type="EMBL" id="KAF2894911.1"/>
    </source>
</evidence>
<evidence type="ECO:0000256" key="4">
    <source>
        <dbReference type="ARBA" id="ARBA00022737"/>
    </source>
</evidence>
<dbReference type="PANTHER" id="PTHR24388">
    <property type="entry name" value="ZINC FINGER PROTEIN"/>
    <property type="match status" value="1"/>
</dbReference>
<keyword evidence="6 13" id="KW-0862">Zinc</keyword>
<dbReference type="FunFam" id="3.30.160.60:FF:000373">
    <property type="entry name" value="Putative transcriptional repressor ctcf"/>
    <property type="match status" value="1"/>
</dbReference>
<dbReference type="GO" id="GO:0005694">
    <property type="term" value="C:chromosome"/>
    <property type="evidence" value="ECO:0007669"/>
    <property type="project" value="UniProtKB-ARBA"/>
</dbReference>
<comment type="similarity">
    <text evidence="11">Belongs to the snail C2H2-type zinc-finger protein family.</text>
</comment>
<dbReference type="GO" id="GO:0000981">
    <property type="term" value="F:DNA-binding transcription factor activity, RNA polymerase II-specific"/>
    <property type="evidence" value="ECO:0007669"/>
    <property type="project" value="TreeGrafter"/>
</dbReference>
<comment type="subcellular location">
    <subcellularLocation>
        <location evidence="1">Nucleus</location>
    </subcellularLocation>
</comment>
<feature type="domain" description="C2H2-type" evidence="14">
    <location>
        <begin position="380"/>
        <end position="408"/>
    </location>
</feature>
<feature type="domain" description="C2H2-type" evidence="14">
    <location>
        <begin position="320"/>
        <end position="348"/>
    </location>
</feature>
<dbReference type="GO" id="GO:0045893">
    <property type="term" value="P:positive regulation of DNA-templated transcription"/>
    <property type="evidence" value="ECO:0007669"/>
    <property type="project" value="UniProtKB-ARBA"/>
</dbReference>
<feature type="domain" description="C2H2-type" evidence="14">
    <location>
        <begin position="349"/>
        <end position="376"/>
    </location>
</feature>
<feature type="domain" description="C2H2-type" evidence="14">
    <location>
        <begin position="207"/>
        <end position="234"/>
    </location>
</feature>
<dbReference type="Gene3D" id="3.30.160.60">
    <property type="entry name" value="Classic Zinc Finger"/>
    <property type="match status" value="10"/>
</dbReference>
<dbReference type="OrthoDB" id="6716973at2759"/>
<keyword evidence="4" id="KW-0677">Repeat</keyword>
<dbReference type="FunFam" id="3.30.160.60:FF:000912">
    <property type="entry name" value="Zinc finger protein 660"/>
    <property type="match status" value="1"/>
</dbReference>
<dbReference type="GO" id="GO:0005634">
    <property type="term" value="C:nucleus"/>
    <property type="evidence" value="ECO:0007669"/>
    <property type="project" value="UniProtKB-SubCell"/>
</dbReference>
<dbReference type="PROSITE" id="PS51915">
    <property type="entry name" value="ZAD"/>
    <property type="match status" value="1"/>
</dbReference>
<evidence type="ECO:0000256" key="6">
    <source>
        <dbReference type="ARBA" id="ARBA00022833"/>
    </source>
</evidence>
<feature type="domain" description="C2H2-type" evidence="14">
    <location>
        <begin position="263"/>
        <end position="291"/>
    </location>
</feature>
<keyword evidence="9" id="KW-0804">Transcription</keyword>